<organism evidence="6 7">
    <name type="scientific">Jejubacter calystegiae</name>
    <dbReference type="NCBI Taxonomy" id="2579935"/>
    <lineage>
        <taxon>Bacteria</taxon>
        <taxon>Pseudomonadati</taxon>
        <taxon>Pseudomonadota</taxon>
        <taxon>Gammaproteobacteria</taxon>
        <taxon>Enterobacterales</taxon>
        <taxon>Enterobacteriaceae</taxon>
        <taxon>Jejubacter</taxon>
    </lineage>
</organism>
<dbReference type="Gene3D" id="1.10.260.40">
    <property type="entry name" value="lambda repressor-like DNA-binding domains"/>
    <property type="match status" value="1"/>
</dbReference>
<dbReference type="GO" id="GO:0000976">
    <property type="term" value="F:transcription cis-regulatory region binding"/>
    <property type="evidence" value="ECO:0007669"/>
    <property type="project" value="TreeGrafter"/>
</dbReference>
<dbReference type="RefSeq" id="WP_138098039.1">
    <property type="nucleotide sequence ID" value="NZ_CP040428.1"/>
</dbReference>
<dbReference type="GO" id="GO:0003700">
    <property type="term" value="F:DNA-binding transcription factor activity"/>
    <property type="evidence" value="ECO:0007669"/>
    <property type="project" value="TreeGrafter"/>
</dbReference>
<dbReference type="CDD" id="cd06267">
    <property type="entry name" value="PBP1_LacI_sugar_binding-like"/>
    <property type="match status" value="1"/>
</dbReference>
<dbReference type="PANTHER" id="PTHR30146">
    <property type="entry name" value="LACI-RELATED TRANSCRIPTIONAL REPRESSOR"/>
    <property type="match status" value="1"/>
</dbReference>
<proteinExistence type="predicted"/>
<dbReference type="InterPro" id="IPR028082">
    <property type="entry name" value="Peripla_BP_I"/>
</dbReference>
<dbReference type="Pfam" id="PF00532">
    <property type="entry name" value="Peripla_BP_1"/>
    <property type="match status" value="1"/>
</dbReference>
<dbReference type="SMART" id="SM00354">
    <property type="entry name" value="HTH_LACI"/>
    <property type="match status" value="1"/>
</dbReference>
<keyword evidence="1" id="KW-0678">Repressor</keyword>
<keyword evidence="2" id="KW-0805">Transcription regulation</keyword>
<dbReference type="AlphaFoldDB" id="A0A4P8YNS3"/>
<dbReference type="InterPro" id="IPR000843">
    <property type="entry name" value="HTH_LacI"/>
</dbReference>
<dbReference type="Proteomes" id="UP000302163">
    <property type="component" value="Chromosome"/>
</dbReference>
<evidence type="ECO:0000313" key="7">
    <source>
        <dbReference type="Proteomes" id="UP000302163"/>
    </source>
</evidence>
<dbReference type="PROSITE" id="PS50932">
    <property type="entry name" value="HTH_LACI_2"/>
    <property type="match status" value="1"/>
</dbReference>
<dbReference type="PANTHER" id="PTHR30146:SF151">
    <property type="entry name" value="HTH-TYPE TRANSCRIPTIONAL REPRESSOR CYTR"/>
    <property type="match status" value="1"/>
</dbReference>
<dbReference type="SUPFAM" id="SSF47413">
    <property type="entry name" value="lambda repressor-like DNA-binding domains"/>
    <property type="match status" value="1"/>
</dbReference>
<dbReference type="SUPFAM" id="SSF53822">
    <property type="entry name" value="Periplasmic binding protein-like I"/>
    <property type="match status" value="1"/>
</dbReference>
<evidence type="ECO:0000256" key="4">
    <source>
        <dbReference type="ARBA" id="ARBA00023163"/>
    </source>
</evidence>
<evidence type="ECO:0000256" key="1">
    <source>
        <dbReference type="ARBA" id="ARBA00022491"/>
    </source>
</evidence>
<dbReference type="KEGG" id="izh:FEM41_20590"/>
<evidence type="ECO:0000256" key="2">
    <source>
        <dbReference type="ARBA" id="ARBA00023015"/>
    </source>
</evidence>
<keyword evidence="4" id="KW-0804">Transcription</keyword>
<dbReference type="CDD" id="cd01392">
    <property type="entry name" value="HTH_LacI"/>
    <property type="match status" value="1"/>
</dbReference>
<dbReference type="Pfam" id="PF00356">
    <property type="entry name" value="LacI"/>
    <property type="match status" value="1"/>
</dbReference>
<evidence type="ECO:0000313" key="6">
    <source>
        <dbReference type="EMBL" id="QCT21883.1"/>
    </source>
</evidence>
<evidence type="ECO:0000256" key="3">
    <source>
        <dbReference type="ARBA" id="ARBA00023125"/>
    </source>
</evidence>
<dbReference type="InterPro" id="IPR010982">
    <property type="entry name" value="Lambda_DNA-bd_dom_sf"/>
</dbReference>
<dbReference type="EMBL" id="CP040428">
    <property type="protein sequence ID" value="QCT21883.1"/>
    <property type="molecule type" value="Genomic_DNA"/>
</dbReference>
<sequence>MTGKAPKAATIKDIARLAGVTNITVSRTFTAPEKVRPETRERILAAARQLNYVPNAFARSIKSSRSRIIGVVTDDTFNMVYAHIIKALCRLADARGYSVMIFTTNGNRQTEARALSTLVSYKAAGIVLSVVEDSERYDTSHIDVVLNSGTPLIQLDRQFDSRLPAVFLNNSRAGELVAEAVNRKGYRNILVVGGNEHSHITQHRIAGIRSGLGPEVNVRYFYSDYRYENAKAMLQSWFSTVNEHYDCIVGLNGMITLAAVHVALRWDFQDLGFISIDEVPCAEDYRVLIPHIWHDNNQWAKLVSENMFAAIERQPFEARVMINGFLKNV</sequence>
<evidence type="ECO:0000259" key="5">
    <source>
        <dbReference type="PROSITE" id="PS50932"/>
    </source>
</evidence>
<dbReference type="OrthoDB" id="5681588at2"/>
<keyword evidence="7" id="KW-1185">Reference proteome</keyword>
<keyword evidence="3" id="KW-0238">DNA-binding</keyword>
<dbReference type="InterPro" id="IPR001761">
    <property type="entry name" value="Peripla_BP/Lac1_sug-bd_dom"/>
</dbReference>
<feature type="domain" description="HTH lacI-type" evidence="5">
    <location>
        <begin position="9"/>
        <end position="63"/>
    </location>
</feature>
<dbReference type="Gene3D" id="3.40.50.2300">
    <property type="match status" value="2"/>
</dbReference>
<reference evidence="6 7" key="1">
    <citation type="submission" date="2019-05" db="EMBL/GenBank/DDBJ databases">
        <title>Complete genome sequence of Izhakiella calystegiae KSNA2, an endophyte isolated from beach morning glory (Calystegia soldanella).</title>
        <authorList>
            <person name="Jiang L."/>
            <person name="Jeong J.C."/>
            <person name="Kim C.Y."/>
            <person name="Kim D.H."/>
            <person name="Kim S.W."/>
            <person name="Lee j."/>
        </authorList>
    </citation>
    <scope>NUCLEOTIDE SEQUENCE [LARGE SCALE GENOMIC DNA]</scope>
    <source>
        <strain evidence="6 7">KSNA2</strain>
    </source>
</reference>
<accession>A0A4P8YNS3</accession>
<protein>
    <submittedName>
        <fullName evidence="6">LacI family transcriptional regulator</fullName>
    </submittedName>
</protein>
<gene>
    <name evidence="6" type="ORF">FEM41_20590</name>
</gene>
<name>A0A4P8YNS3_9ENTR</name>